<evidence type="ECO:0000259" key="4">
    <source>
        <dbReference type="PROSITE" id="PS50043"/>
    </source>
</evidence>
<keyword evidence="2" id="KW-0238">DNA-binding</keyword>
<comment type="caution">
    <text evidence="5">The sequence shown here is derived from an EMBL/GenBank/DDBJ whole genome shotgun (WGS) entry which is preliminary data.</text>
</comment>
<accession>A0ABW3C9S0</accession>
<dbReference type="Proteomes" id="UP001597124">
    <property type="component" value="Unassembled WGS sequence"/>
</dbReference>
<dbReference type="RefSeq" id="WP_381494964.1">
    <property type="nucleotide sequence ID" value="NZ_JBHTIK010000015.1"/>
</dbReference>
<keyword evidence="3" id="KW-0804">Transcription</keyword>
<dbReference type="PANTHER" id="PTHR44688">
    <property type="entry name" value="DNA-BINDING TRANSCRIPTIONAL ACTIVATOR DEVR_DOSR"/>
    <property type="match status" value="1"/>
</dbReference>
<keyword evidence="1" id="KW-0805">Transcription regulation</keyword>
<evidence type="ECO:0000256" key="3">
    <source>
        <dbReference type="ARBA" id="ARBA00023163"/>
    </source>
</evidence>
<name>A0ABW3C9S0_SPHXN</name>
<reference evidence="6" key="1">
    <citation type="journal article" date="2019" name="Int. J. Syst. Evol. Microbiol.">
        <title>The Global Catalogue of Microorganisms (GCM) 10K type strain sequencing project: providing services to taxonomists for standard genome sequencing and annotation.</title>
        <authorList>
            <consortium name="The Broad Institute Genomics Platform"/>
            <consortium name="The Broad Institute Genome Sequencing Center for Infectious Disease"/>
            <person name="Wu L."/>
            <person name="Ma J."/>
        </authorList>
    </citation>
    <scope>NUCLEOTIDE SEQUENCE [LARGE SCALE GENOMIC DNA]</scope>
    <source>
        <strain evidence="6">CCUG 52537</strain>
    </source>
</reference>
<dbReference type="EMBL" id="JBHTIK010000015">
    <property type="protein sequence ID" value="MFD0850522.1"/>
    <property type="molecule type" value="Genomic_DNA"/>
</dbReference>
<dbReference type="PROSITE" id="PS50043">
    <property type="entry name" value="HTH_LUXR_2"/>
    <property type="match status" value="1"/>
</dbReference>
<dbReference type="PRINTS" id="PR00038">
    <property type="entry name" value="HTHLUXR"/>
</dbReference>
<keyword evidence="6" id="KW-1185">Reference proteome</keyword>
<evidence type="ECO:0000313" key="6">
    <source>
        <dbReference type="Proteomes" id="UP001597124"/>
    </source>
</evidence>
<dbReference type="PANTHER" id="PTHR44688:SF16">
    <property type="entry name" value="DNA-BINDING TRANSCRIPTIONAL ACTIVATOR DEVR_DOSR"/>
    <property type="match status" value="1"/>
</dbReference>
<evidence type="ECO:0000313" key="5">
    <source>
        <dbReference type="EMBL" id="MFD0850522.1"/>
    </source>
</evidence>
<dbReference type="SMART" id="SM00421">
    <property type="entry name" value="HTH_LUXR"/>
    <property type="match status" value="1"/>
</dbReference>
<feature type="domain" description="HTH luxR-type" evidence="4">
    <location>
        <begin position="184"/>
        <end position="249"/>
    </location>
</feature>
<dbReference type="Pfam" id="PF00196">
    <property type="entry name" value="GerE"/>
    <property type="match status" value="1"/>
</dbReference>
<dbReference type="Gene3D" id="1.10.10.10">
    <property type="entry name" value="Winged helix-like DNA-binding domain superfamily/Winged helix DNA-binding domain"/>
    <property type="match status" value="1"/>
</dbReference>
<dbReference type="SUPFAM" id="SSF46894">
    <property type="entry name" value="C-terminal effector domain of the bipartite response regulators"/>
    <property type="match status" value="1"/>
</dbReference>
<evidence type="ECO:0000256" key="1">
    <source>
        <dbReference type="ARBA" id="ARBA00023015"/>
    </source>
</evidence>
<sequence length="249" mass="28258">MILVEHLLEAPRGARGFDVLCEQLQTLCTFRNFIVFRFERGRQPTLVHTNLNFARIGEQMESYIRGLHMLDPFCRVDSDGHSGLFRLGDIAPEAFTSSEFYRRHYRFTDVIDELRYIVHLDEGMSAHLFIEREAPASPFAVTEIASFQSVLPFVTAFVRGQLRHGGNGDAGALPTTFNLPEKVRAIAPDKLTEREVEIIEMMLKGHSAKSVARLLGIEAGTVANHKRNIYAKLEIHSQAQLFDLFLRTL</sequence>
<dbReference type="InterPro" id="IPR016032">
    <property type="entry name" value="Sig_transdc_resp-reg_C-effctor"/>
</dbReference>
<evidence type="ECO:0000256" key="2">
    <source>
        <dbReference type="ARBA" id="ARBA00023125"/>
    </source>
</evidence>
<dbReference type="InterPro" id="IPR000792">
    <property type="entry name" value="Tscrpt_reg_LuxR_C"/>
</dbReference>
<dbReference type="InterPro" id="IPR036388">
    <property type="entry name" value="WH-like_DNA-bd_sf"/>
</dbReference>
<dbReference type="PROSITE" id="PS00622">
    <property type="entry name" value="HTH_LUXR_1"/>
    <property type="match status" value="1"/>
</dbReference>
<organism evidence="5 6">
    <name type="scientific">Sphingosinicella xenopeptidilytica</name>
    <dbReference type="NCBI Taxonomy" id="364098"/>
    <lineage>
        <taxon>Bacteria</taxon>
        <taxon>Pseudomonadati</taxon>
        <taxon>Pseudomonadota</taxon>
        <taxon>Alphaproteobacteria</taxon>
        <taxon>Sphingomonadales</taxon>
        <taxon>Sphingosinicellaceae</taxon>
        <taxon>Sphingosinicella</taxon>
    </lineage>
</organism>
<dbReference type="CDD" id="cd06170">
    <property type="entry name" value="LuxR_C_like"/>
    <property type="match status" value="1"/>
</dbReference>
<protein>
    <submittedName>
        <fullName evidence="5">Response regulator transcription factor</fullName>
    </submittedName>
</protein>
<gene>
    <name evidence="5" type="ORF">ACFQ00_19495</name>
</gene>
<proteinExistence type="predicted"/>